<protein>
    <submittedName>
        <fullName evidence="2">Uncharacterized protein</fullName>
    </submittedName>
</protein>
<dbReference type="EMBL" id="LAVV01007761">
    <property type="protein sequence ID" value="KNZ54853.1"/>
    <property type="molecule type" value="Genomic_DNA"/>
</dbReference>
<evidence type="ECO:0000313" key="2">
    <source>
        <dbReference type="EMBL" id="KNZ54853.1"/>
    </source>
</evidence>
<reference evidence="2 3" key="1">
    <citation type="submission" date="2015-08" db="EMBL/GenBank/DDBJ databases">
        <title>Next Generation Sequencing and Analysis of the Genome of Puccinia sorghi L Schw, the Causal Agent of Maize Common Rust.</title>
        <authorList>
            <person name="Rochi L."/>
            <person name="Burguener G."/>
            <person name="Darino M."/>
            <person name="Turjanski A."/>
            <person name="Kreff E."/>
            <person name="Dieguez M.J."/>
            <person name="Sacco F."/>
        </authorList>
    </citation>
    <scope>NUCLEOTIDE SEQUENCE [LARGE SCALE GENOMIC DNA]</scope>
    <source>
        <strain evidence="2 3">RO10H11247</strain>
    </source>
</reference>
<accession>A0A0L6V274</accession>
<gene>
    <name evidence="2" type="ORF">VP01_2833g4</name>
</gene>
<dbReference type="AlphaFoldDB" id="A0A0L6V274"/>
<name>A0A0L6V274_9BASI</name>
<dbReference type="VEuPathDB" id="FungiDB:VP01_2833g4"/>
<organism evidence="2 3">
    <name type="scientific">Puccinia sorghi</name>
    <dbReference type="NCBI Taxonomy" id="27349"/>
    <lineage>
        <taxon>Eukaryota</taxon>
        <taxon>Fungi</taxon>
        <taxon>Dikarya</taxon>
        <taxon>Basidiomycota</taxon>
        <taxon>Pucciniomycotina</taxon>
        <taxon>Pucciniomycetes</taxon>
        <taxon>Pucciniales</taxon>
        <taxon>Pucciniaceae</taxon>
        <taxon>Puccinia</taxon>
    </lineage>
</organism>
<feature type="non-terminal residue" evidence="2">
    <location>
        <position position="175"/>
    </location>
</feature>
<keyword evidence="3" id="KW-1185">Reference proteome</keyword>
<sequence length="175" mass="19142">MAEEKLGENPTHDLVPLNQATPGVLQFLKEPGATIGASPNLSLMKEYHNCSPHFQSTTSITTPTRRQNEHFKEAQNLSGSTPRSYEDVISLLNLLSTAVHSQDQTGCSTSSPSAKVGPPSLLRHEETVLNQDVQIITKQLSYVISSSKKLQNHRYKKPLHKKASGSSGVERKTAP</sequence>
<evidence type="ECO:0000313" key="3">
    <source>
        <dbReference type="Proteomes" id="UP000037035"/>
    </source>
</evidence>
<proteinExistence type="predicted"/>
<dbReference type="Proteomes" id="UP000037035">
    <property type="component" value="Unassembled WGS sequence"/>
</dbReference>
<evidence type="ECO:0000256" key="1">
    <source>
        <dbReference type="SAM" id="MobiDB-lite"/>
    </source>
</evidence>
<feature type="compositionally biased region" description="Basic residues" evidence="1">
    <location>
        <begin position="150"/>
        <end position="163"/>
    </location>
</feature>
<feature type="region of interest" description="Disordered" evidence="1">
    <location>
        <begin position="147"/>
        <end position="175"/>
    </location>
</feature>
<comment type="caution">
    <text evidence="2">The sequence shown here is derived from an EMBL/GenBank/DDBJ whole genome shotgun (WGS) entry which is preliminary data.</text>
</comment>